<dbReference type="RefSeq" id="WP_131146963.1">
    <property type="nucleotide sequence ID" value="NZ_BMWV01000011.1"/>
</dbReference>
<evidence type="ECO:0000313" key="3">
    <source>
        <dbReference type="Proteomes" id="UP000292307"/>
    </source>
</evidence>
<evidence type="ECO:0000313" key="4">
    <source>
        <dbReference type="Proteomes" id="UP000628442"/>
    </source>
</evidence>
<sequence length="142" mass="16089">MSKPYDGARMIICPLEEADFRHACAVIVSGDSFNPCGHALLHVGSNWSWYAHISGPYDMPKFMHESEFTRYLNENGKREIRRWPIVLKNPKGAHDKLHELMEKPWLWGGLIHNCASFVEEVVQAGGSEAGIYLNCPRAESFS</sequence>
<protein>
    <recommendedName>
        <fullName evidence="5">DUF4105 domain-containing protein</fullName>
    </recommendedName>
</protein>
<reference evidence="2 3" key="2">
    <citation type="submission" date="2019-02" db="EMBL/GenBank/DDBJ databases">
        <title>Draft Genome Sequences of Six Type Strains of the Genus Massilia.</title>
        <authorList>
            <person name="Miess H."/>
            <person name="Frediansyhah A."/>
            <person name="Gross H."/>
        </authorList>
    </citation>
    <scope>NUCLEOTIDE SEQUENCE [LARGE SCALE GENOMIC DNA]</scope>
    <source>
        <strain evidence="2 3">DSM 17472</strain>
    </source>
</reference>
<dbReference type="Proteomes" id="UP000628442">
    <property type="component" value="Unassembled WGS sequence"/>
</dbReference>
<keyword evidence="3" id="KW-1185">Reference proteome</keyword>
<accession>A0A411X1K9</accession>
<dbReference type="AlphaFoldDB" id="A0A411X1K9"/>
<evidence type="ECO:0000313" key="1">
    <source>
        <dbReference type="EMBL" id="GGY56856.1"/>
    </source>
</evidence>
<proteinExistence type="predicted"/>
<dbReference type="EMBL" id="CP036401">
    <property type="protein sequence ID" value="QBI02854.1"/>
    <property type="molecule type" value="Genomic_DNA"/>
</dbReference>
<name>A0A411X1K9_9BURK</name>
<reference evidence="1" key="3">
    <citation type="submission" date="2022-12" db="EMBL/GenBank/DDBJ databases">
        <authorList>
            <person name="Sun Q."/>
            <person name="Kim S."/>
        </authorList>
    </citation>
    <scope>NUCLEOTIDE SEQUENCE</scope>
    <source>
        <strain evidence="1">KCTC 12343</strain>
    </source>
</reference>
<dbReference type="Proteomes" id="UP000292307">
    <property type="component" value="Chromosome"/>
</dbReference>
<organism evidence="1 4">
    <name type="scientific">Pseudoduganella albidiflava</name>
    <dbReference type="NCBI Taxonomy" id="321983"/>
    <lineage>
        <taxon>Bacteria</taxon>
        <taxon>Pseudomonadati</taxon>
        <taxon>Pseudomonadota</taxon>
        <taxon>Betaproteobacteria</taxon>
        <taxon>Burkholderiales</taxon>
        <taxon>Oxalobacteraceae</taxon>
        <taxon>Telluria group</taxon>
        <taxon>Pseudoduganella</taxon>
    </lineage>
</organism>
<dbReference type="OrthoDB" id="6888753at2"/>
<reference evidence="1" key="1">
    <citation type="journal article" date="2014" name="Int. J. Syst. Evol. Microbiol.">
        <title>Complete genome sequence of Corynebacterium casei LMG S-19264T (=DSM 44701T), isolated from a smear-ripened cheese.</title>
        <authorList>
            <consortium name="US DOE Joint Genome Institute (JGI-PGF)"/>
            <person name="Walter F."/>
            <person name="Albersmeier A."/>
            <person name="Kalinowski J."/>
            <person name="Ruckert C."/>
        </authorList>
    </citation>
    <scope>NUCLEOTIDE SEQUENCE</scope>
    <source>
        <strain evidence="1">KCTC 12343</strain>
    </source>
</reference>
<dbReference type="EMBL" id="BMWV01000011">
    <property type="protein sequence ID" value="GGY56856.1"/>
    <property type="molecule type" value="Genomic_DNA"/>
</dbReference>
<evidence type="ECO:0008006" key="5">
    <source>
        <dbReference type="Google" id="ProtNLM"/>
    </source>
</evidence>
<gene>
    <name evidence="2" type="ORF">EYF70_19885</name>
    <name evidence="1" type="ORF">GCM10007387_44270</name>
</gene>
<evidence type="ECO:0000313" key="2">
    <source>
        <dbReference type="EMBL" id="QBI02854.1"/>
    </source>
</evidence>